<name>A0AAE0WRL3_9PEZI</name>
<feature type="region of interest" description="Disordered" evidence="1">
    <location>
        <begin position="268"/>
        <end position="385"/>
    </location>
</feature>
<evidence type="ECO:0000256" key="1">
    <source>
        <dbReference type="SAM" id="MobiDB-lite"/>
    </source>
</evidence>
<proteinExistence type="predicted"/>
<accession>A0AAE0WRL3</accession>
<keyword evidence="3" id="KW-1185">Reference proteome</keyword>
<dbReference type="Proteomes" id="UP001274830">
    <property type="component" value="Unassembled WGS sequence"/>
</dbReference>
<gene>
    <name evidence="2" type="ORF">LTR78_003814</name>
</gene>
<comment type="caution">
    <text evidence="2">The sequence shown here is derived from an EMBL/GenBank/DDBJ whole genome shotgun (WGS) entry which is preliminary data.</text>
</comment>
<dbReference type="AlphaFoldDB" id="A0AAE0WRL3"/>
<feature type="compositionally biased region" description="Polar residues" evidence="1">
    <location>
        <begin position="347"/>
        <end position="358"/>
    </location>
</feature>
<reference evidence="2" key="1">
    <citation type="submission" date="2023-07" db="EMBL/GenBank/DDBJ databases">
        <title>Black Yeasts Isolated from many extreme environments.</title>
        <authorList>
            <person name="Coleine C."/>
            <person name="Stajich J.E."/>
            <person name="Selbmann L."/>
        </authorList>
    </citation>
    <scope>NUCLEOTIDE SEQUENCE</scope>
    <source>
        <strain evidence="2">CCFEE 5485</strain>
    </source>
</reference>
<feature type="compositionally biased region" description="Polar residues" evidence="1">
    <location>
        <begin position="324"/>
        <end position="340"/>
    </location>
</feature>
<evidence type="ECO:0000313" key="2">
    <source>
        <dbReference type="EMBL" id="KAK3676538.1"/>
    </source>
</evidence>
<evidence type="ECO:0000313" key="3">
    <source>
        <dbReference type="Proteomes" id="UP001274830"/>
    </source>
</evidence>
<dbReference type="EMBL" id="JAUTXT010000010">
    <property type="protein sequence ID" value="KAK3676538.1"/>
    <property type="molecule type" value="Genomic_DNA"/>
</dbReference>
<feature type="compositionally biased region" description="Basic and acidic residues" evidence="1">
    <location>
        <begin position="274"/>
        <end position="288"/>
    </location>
</feature>
<organism evidence="2 3">
    <name type="scientific">Recurvomyces mirabilis</name>
    <dbReference type="NCBI Taxonomy" id="574656"/>
    <lineage>
        <taxon>Eukaryota</taxon>
        <taxon>Fungi</taxon>
        <taxon>Dikarya</taxon>
        <taxon>Ascomycota</taxon>
        <taxon>Pezizomycotina</taxon>
        <taxon>Dothideomycetes</taxon>
        <taxon>Dothideomycetidae</taxon>
        <taxon>Mycosphaerellales</taxon>
        <taxon>Teratosphaeriaceae</taxon>
        <taxon>Recurvomyces</taxon>
    </lineage>
</organism>
<sequence length="385" mass="43260">MAHAEFHRRFTDSFEITKKQFVGDVEDGTYHITIDVHWGWPHVPDRQPNLVINMPQGVMQAIFESWTLKMTERLLTFLKEDDQRETGAVMLTGASRMNLYLDANSPPRLRFNVYYFPDKHHKHGPLRDDAGEVKLDFSQYPMLFADIGDLLNHGFKEQPGHTETESAYYHVAGLLSMNASETNITVTIKLLCSGERVQYKTSAAGYCTNEVDENAPYRTFYEHTQELWDTHRPHTAIDLANQQAPTTSAKASLPEIAIAAQNILSSCEEGTSAPRDRVSAADRHEPRPSHYPIFPHGDCDDEDDEEPLLLQRPCKRPGFGWTPVNDSPSKQQAMTYSTPNAPALGSQAAQGHVSNTKHTGLADRPQRTQPKPAGFYNLNDGAWGV</sequence>
<protein>
    <submittedName>
        <fullName evidence="2">Uncharacterized protein</fullName>
    </submittedName>
</protein>